<evidence type="ECO:0000256" key="1">
    <source>
        <dbReference type="SAM" id="MobiDB-lite"/>
    </source>
</evidence>
<protein>
    <submittedName>
        <fullName evidence="2">Uncharacterized protein</fullName>
    </submittedName>
</protein>
<accession>J9D7I7</accession>
<organism evidence="2 3">
    <name type="scientific">Edhazardia aedis (strain USNM 41457)</name>
    <name type="common">Microsporidian parasite</name>
    <dbReference type="NCBI Taxonomy" id="1003232"/>
    <lineage>
        <taxon>Eukaryota</taxon>
        <taxon>Fungi</taxon>
        <taxon>Fungi incertae sedis</taxon>
        <taxon>Microsporidia</taxon>
        <taxon>Edhazardia</taxon>
    </lineage>
</organism>
<gene>
    <name evidence="2" type="ORF">EDEG_02180</name>
</gene>
<dbReference type="InterPro" id="IPR031515">
    <property type="entry name" value="DUF5095"/>
</dbReference>
<dbReference type="EMBL" id="AFBI03000036">
    <property type="protein sequence ID" value="EJW03484.1"/>
    <property type="molecule type" value="Genomic_DNA"/>
</dbReference>
<proteinExistence type="predicted"/>
<dbReference type="AlphaFoldDB" id="J9D7I7"/>
<keyword evidence="3" id="KW-1185">Reference proteome</keyword>
<dbReference type="OMA" id="PFNTNIK"/>
<dbReference type="InParanoid" id="J9D7I7"/>
<feature type="region of interest" description="Disordered" evidence="1">
    <location>
        <begin position="1"/>
        <end position="20"/>
    </location>
</feature>
<dbReference type="HOGENOM" id="CLU_082796_0_0_1"/>
<reference evidence="2 3" key="1">
    <citation type="submission" date="2011-08" db="EMBL/GenBank/DDBJ databases">
        <authorList>
            <person name="Liu Z.J."/>
            <person name="Shi F.L."/>
            <person name="Lu J.Q."/>
            <person name="Li M."/>
            <person name="Wang Z.L."/>
        </authorList>
    </citation>
    <scope>NUCLEOTIDE SEQUENCE [LARGE SCALE GENOMIC DNA]</scope>
    <source>
        <strain evidence="2 3">USNM 41457</strain>
    </source>
</reference>
<dbReference type="OrthoDB" id="2190993at2759"/>
<dbReference type="VEuPathDB" id="MicrosporidiaDB:EDEG_02180"/>
<evidence type="ECO:0000313" key="3">
    <source>
        <dbReference type="Proteomes" id="UP000003163"/>
    </source>
</evidence>
<comment type="caution">
    <text evidence="2">The sequence shown here is derived from an EMBL/GenBank/DDBJ whole genome shotgun (WGS) entry which is preliminary data.</text>
</comment>
<name>J9D7I7_EDHAE</name>
<feature type="compositionally biased region" description="Basic and acidic residues" evidence="1">
    <location>
        <begin position="1"/>
        <end position="11"/>
    </location>
</feature>
<sequence length="281" mass="33212">MIHNENKKIENTDPQNKKTTNIKITEEKENINTEIDLLSAYRKQLKLKRIEVKKERSKIDDNVFINVLKKQPQQQKLQLKSQNTNKNILKHSKNKIYRNACVISTTELTIHPIKYYKFPFDTDFPKESTFWFNKMYKEWHTAIKNVYTNYIQHKTHFHILFLNSLITFQNGYANCCLSLSNLLKNNDINFTISNNTIKVVSVDVALLFDLIINYDLRKNDFLPFVLSNSEFENSIMYFTRVSKGVAVLNKGITHVCYKLDGYFYGEDYAYILEQENVIFNT</sequence>
<dbReference type="Proteomes" id="UP000003163">
    <property type="component" value="Unassembled WGS sequence"/>
</dbReference>
<evidence type="ECO:0000313" key="2">
    <source>
        <dbReference type="EMBL" id="EJW03484.1"/>
    </source>
</evidence>
<dbReference type="Pfam" id="PF17016">
    <property type="entry name" value="DUF5095"/>
    <property type="match status" value="1"/>
</dbReference>
<reference evidence="3" key="2">
    <citation type="submission" date="2015-07" db="EMBL/GenBank/DDBJ databases">
        <title>Contrasting host-pathogen interactions and genome evolution in two generalist and specialist microsporidian pathogens of mosquitoes.</title>
        <authorList>
            <consortium name="The Broad Institute Genomics Platform"/>
            <consortium name="The Broad Institute Genome Sequencing Center for Infectious Disease"/>
            <person name="Cuomo C.A."/>
            <person name="Sanscrainte N.D."/>
            <person name="Goldberg J.M."/>
            <person name="Heiman D."/>
            <person name="Young S."/>
            <person name="Zeng Q."/>
            <person name="Becnel J.J."/>
            <person name="Birren B.W."/>
        </authorList>
    </citation>
    <scope>NUCLEOTIDE SEQUENCE [LARGE SCALE GENOMIC DNA]</scope>
    <source>
        <strain evidence="3">USNM 41457</strain>
    </source>
</reference>